<evidence type="ECO:0000256" key="7">
    <source>
        <dbReference type="ARBA" id="ARBA00042002"/>
    </source>
</evidence>
<evidence type="ECO:0000256" key="4">
    <source>
        <dbReference type="ARBA" id="ARBA00022448"/>
    </source>
</evidence>
<dbReference type="InterPro" id="IPR014729">
    <property type="entry name" value="Rossmann-like_a/b/a_fold"/>
</dbReference>
<dbReference type="InterPro" id="IPR033948">
    <property type="entry name" value="ETF_beta_N"/>
</dbReference>
<dbReference type="SUPFAM" id="SSF52402">
    <property type="entry name" value="Adenine nucleotide alpha hydrolases-like"/>
    <property type="match status" value="1"/>
</dbReference>
<evidence type="ECO:0000256" key="6">
    <source>
        <dbReference type="ARBA" id="ARBA00025649"/>
    </source>
</evidence>
<keyword evidence="5" id="KW-0249">Electron transport</keyword>
<dbReference type="CDD" id="cd01714">
    <property type="entry name" value="ETF_beta"/>
    <property type="match status" value="1"/>
</dbReference>
<dbReference type="GO" id="GO:0046395">
    <property type="term" value="P:carboxylic acid catabolic process"/>
    <property type="evidence" value="ECO:0007669"/>
    <property type="project" value="UniProtKB-ARBA"/>
</dbReference>
<dbReference type="FunFam" id="3.40.50.620:FF:000011">
    <property type="entry name" value="Electron transfer flavoprotein subunit beta"/>
    <property type="match status" value="1"/>
</dbReference>
<evidence type="ECO:0000256" key="8">
    <source>
        <dbReference type="ARBA" id="ARBA00049933"/>
    </source>
</evidence>
<evidence type="ECO:0000313" key="11">
    <source>
        <dbReference type="Proteomes" id="UP000650524"/>
    </source>
</evidence>
<dbReference type="Gene3D" id="3.40.50.620">
    <property type="entry name" value="HUPs"/>
    <property type="match status" value="1"/>
</dbReference>
<protein>
    <recommendedName>
        <fullName evidence="3">Electron transfer flavoprotein subunit beta</fullName>
    </recommendedName>
    <alternativeName>
        <fullName evidence="7">Electron transfer flavoprotein small subunit</fullName>
    </alternativeName>
</protein>
<feature type="domain" description="Electron transfer flavoprotein alpha/beta-subunit N-terminal" evidence="9">
    <location>
        <begin position="23"/>
        <end position="214"/>
    </location>
</feature>
<dbReference type="SMART" id="SM00893">
    <property type="entry name" value="ETF"/>
    <property type="match status" value="1"/>
</dbReference>
<comment type="subunit">
    <text evidence="2">Heterodimer of an alpha and a beta subunit.</text>
</comment>
<dbReference type="Proteomes" id="UP000650524">
    <property type="component" value="Unassembled WGS sequence"/>
</dbReference>
<dbReference type="PANTHER" id="PTHR21294:SF8">
    <property type="entry name" value="ELECTRON TRANSFER FLAVOPROTEIN SUBUNIT BETA"/>
    <property type="match status" value="1"/>
</dbReference>
<evidence type="ECO:0000256" key="3">
    <source>
        <dbReference type="ARBA" id="ARBA00016797"/>
    </source>
</evidence>
<evidence type="ECO:0000313" key="10">
    <source>
        <dbReference type="EMBL" id="MBC8177368.1"/>
    </source>
</evidence>
<organism evidence="10 11">
    <name type="scientific">Candidatus Desulfacyla euxinica</name>
    <dbReference type="NCBI Taxonomy" id="2841693"/>
    <lineage>
        <taxon>Bacteria</taxon>
        <taxon>Deltaproteobacteria</taxon>
        <taxon>Candidatus Desulfacyla</taxon>
    </lineage>
</organism>
<proteinExistence type="inferred from homology"/>
<dbReference type="GO" id="GO:0009055">
    <property type="term" value="F:electron transfer activity"/>
    <property type="evidence" value="ECO:0007669"/>
    <property type="project" value="InterPro"/>
</dbReference>
<dbReference type="PANTHER" id="PTHR21294">
    <property type="entry name" value="ELECTRON TRANSFER FLAVOPROTEIN BETA-SUBUNIT"/>
    <property type="match status" value="1"/>
</dbReference>
<dbReference type="InterPro" id="IPR014730">
    <property type="entry name" value="ETF_a/b_N"/>
</dbReference>
<comment type="cofactor">
    <cofactor evidence="8">
        <name>AMP</name>
        <dbReference type="ChEBI" id="CHEBI:456215"/>
    </cofactor>
</comment>
<dbReference type="PIRSF" id="PIRSF000090">
    <property type="entry name" value="Beta-ETF"/>
    <property type="match status" value="1"/>
</dbReference>
<comment type="caution">
    <text evidence="10">The sequence shown here is derived from an EMBL/GenBank/DDBJ whole genome shotgun (WGS) entry which is preliminary data.</text>
</comment>
<dbReference type="Pfam" id="PF01012">
    <property type="entry name" value="ETF"/>
    <property type="match status" value="1"/>
</dbReference>
<comment type="similarity">
    <text evidence="1">Belongs to the ETF beta-subunit/FixA family.</text>
</comment>
<dbReference type="EMBL" id="JACNJD010000205">
    <property type="protein sequence ID" value="MBC8177368.1"/>
    <property type="molecule type" value="Genomic_DNA"/>
</dbReference>
<evidence type="ECO:0000256" key="2">
    <source>
        <dbReference type="ARBA" id="ARBA00011355"/>
    </source>
</evidence>
<keyword evidence="4" id="KW-0813">Transport</keyword>
<gene>
    <name evidence="10" type="ORF">H8E19_08165</name>
</gene>
<name>A0A8J6T8A4_9DELT</name>
<sequence length="264" mass="28272">MNIIVCLKQVPDTESQIKIGSDGRSIMTDDIKWVMNPYDEFGVEEALRLKEKHGGEVTVVGLGPKRVTESLRTALAMGADKGVLVSDEALDGSDSLASAKAIAEAVKDLDYDLIFTGQRGVDDDLGLVGATIAELLGIPQLSLIVKVEVAEDGKSVKVERPIEGETLIIESTLPALITVQKGLNEPRYASLPGIMKAKKKPLEEKTLADLGLDSAGFGEGARKLKILELTPPPERAEGKIVEGETPQEKAAELAKLLHEEAKVI</sequence>
<reference evidence="10 11" key="1">
    <citation type="submission" date="2020-08" db="EMBL/GenBank/DDBJ databases">
        <title>Bridging the membrane lipid divide: bacteria of the FCB group superphylum have the potential to synthesize archaeal ether lipids.</title>
        <authorList>
            <person name="Villanueva L."/>
            <person name="Von Meijenfeldt F.A.B."/>
            <person name="Westbye A.B."/>
            <person name="Yadav S."/>
            <person name="Hopmans E.C."/>
            <person name="Dutilh B.E."/>
            <person name="Sinninghe Damste J.S."/>
        </authorList>
    </citation>
    <scope>NUCLEOTIDE SEQUENCE [LARGE SCALE GENOMIC DNA]</scope>
    <source>
        <strain evidence="10">NIOZ-UU27</strain>
    </source>
</reference>
<evidence type="ECO:0000256" key="1">
    <source>
        <dbReference type="ARBA" id="ARBA00007557"/>
    </source>
</evidence>
<dbReference type="AlphaFoldDB" id="A0A8J6T8A4"/>
<evidence type="ECO:0000259" key="9">
    <source>
        <dbReference type="SMART" id="SM00893"/>
    </source>
</evidence>
<comment type="function">
    <text evidence="6">The electron transfer flavoprotein serves as a specific electron acceptor for other dehydrogenases. It transfers the electrons to the main respiratory chain via ETF-ubiquinone oxidoreductase (ETF dehydrogenase).</text>
</comment>
<accession>A0A8J6T8A4</accession>
<evidence type="ECO:0000256" key="5">
    <source>
        <dbReference type="ARBA" id="ARBA00022982"/>
    </source>
</evidence>
<dbReference type="InterPro" id="IPR012255">
    <property type="entry name" value="ETF_b"/>
</dbReference>